<dbReference type="Proteomes" id="UP000003416">
    <property type="component" value="Unassembled WGS sequence"/>
</dbReference>
<gene>
    <name evidence="1" type="ORF">HMPREF9446_01286</name>
</gene>
<name>F3PRD6_9BACE</name>
<organism evidence="1 2">
    <name type="scientific">Bacteroides fluxus YIT 12057</name>
    <dbReference type="NCBI Taxonomy" id="763034"/>
    <lineage>
        <taxon>Bacteria</taxon>
        <taxon>Pseudomonadati</taxon>
        <taxon>Bacteroidota</taxon>
        <taxon>Bacteroidia</taxon>
        <taxon>Bacteroidales</taxon>
        <taxon>Bacteroidaceae</taxon>
        <taxon>Bacteroides</taxon>
    </lineage>
</organism>
<comment type="caution">
    <text evidence="1">The sequence shown here is derived from an EMBL/GenBank/DDBJ whole genome shotgun (WGS) entry which is preliminary data.</text>
</comment>
<evidence type="ECO:0000313" key="2">
    <source>
        <dbReference type="Proteomes" id="UP000003416"/>
    </source>
</evidence>
<evidence type="ECO:0000313" key="1">
    <source>
        <dbReference type="EMBL" id="EGF58484.1"/>
    </source>
</evidence>
<dbReference type="AlphaFoldDB" id="F3PRD6"/>
<dbReference type="STRING" id="763034.HMPREF9446_01286"/>
<accession>F3PRD6</accession>
<protein>
    <submittedName>
        <fullName evidence="1">Uncharacterized protein</fullName>
    </submittedName>
</protein>
<sequence length="57" mass="6609">MADIMICFKTQASCTNHLFYIKTRQCGFFNKSMAASILNPPYLYGNKVHRLEVYICI</sequence>
<dbReference type="HOGENOM" id="CLU_2986958_0_0_10"/>
<keyword evidence="2" id="KW-1185">Reference proteome</keyword>
<proteinExistence type="predicted"/>
<reference evidence="1 2" key="1">
    <citation type="submission" date="2011-02" db="EMBL/GenBank/DDBJ databases">
        <authorList>
            <person name="Weinstock G."/>
            <person name="Sodergren E."/>
            <person name="Clifton S."/>
            <person name="Fulton L."/>
            <person name="Fulton B."/>
            <person name="Courtney L."/>
            <person name="Fronick C."/>
            <person name="Harrison M."/>
            <person name="Strong C."/>
            <person name="Farmer C."/>
            <person name="Delahaunty K."/>
            <person name="Markovic C."/>
            <person name="Hall O."/>
            <person name="Minx P."/>
            <person name="Tomlinson C."/>
            <person name="Mitreva M."/>
            <person name="Hou S."/>
            <person name="Chen J."/>
            <person name="Wollam A."/>
            <person name="Pepin K.H."/>
            <person name="Johnson M."/>
            <person name="Bhonagiri V."/>
            <person name="Zhang X."/>
            <person name="Suruliraj S."/>
            <person name="Warren W."/>
            <person name="Chinwalla A."/>
            <person name="Mardis E.R."/>
            <person name="Wilson R.K."/>
        </authorList>
    </citation>
    <scope>NUCLEOTIDE SEQUENCE [LARGE SCALE GENOMIC DNA]</scope>
    <source>
        <strain evidence="1 2">YIT 12057</strain>
    </source>
</reference>
<dbReference type="EMBL" id="AFBN01000022">
    <property type="protein sequence ID" value="EGF58484.1"/>
    <property type="molecule type" value="Genomic_DNA"/>
</dbReference>